<name>A0A399EH06_9DEIN</name>
<feature type="binding site" evidence="14">
    <location>
        <position position="140"/>
    </location>
    <ligand>
        <name>Mg(2+)</name>
        <dbReference type="ChEBI" id="CHEBI:18420"/>
        <label>1</label>
    </ligand>
</feature>
<evidence type="ECO:0000256" key="2">
    <source>
        <dbReference type="ARBA" id="ARBA00022490"/>
    </source>
</evidence>
<dbReference type="GO" id="GO:0006310">
    <property type="term" value="P:DNA recombination"/>
    <property type="evidence" value="ECO:0007669"/>
    <property type="project" value="UniProtKB-UniRule"/>
</dbReference>
<evidence type="ECO:0000256" key="9">
    <source>
        <dbReference type="ARBA" id="ARBA00023125"/>
    </source>
</evidence>
<keyword evidence="17" id="KW-1185">Reference proteome</keyword>
<evidence type="ECO:0000256" key="8">
    <source>
        <dbReference type="ARBA" id="ARBA00022842"/>
    </source>
</evidence>
<dbReference type="GO" id="GO:0006281">
    <property type="term" value="P:DNA repair"/>
    <property type="evidence" value="ECO:0007669"/>
    <property type="project" value="UniProtKB-UniRule"/>
</dbReference>
<dbReference type="Gene3D" id="3.30.420.10">
    <property type="entry name" value="Ribonuclease H-like superfamily/Ribonuclease H"/>
    <property type="match status" value="1"/>
</dbReference>
<dbReference type="PANTHER" id="PTHR30194">
    <property type="entry name" value="CROSSOVER JUNCTION ENDODEOXYRIBONUCLEASE RUVC"/>
    <property type="match status" value="1"/>
</dbReference>
<keyword evidence="10 14" id="KW-0233">DNA recombination</keyword>
<dbReference type="PRINTS" id="PR00696">
    <property type="entry name" value="RSOLVASERUVC"/>
</dbReference>
<dbReference type="Pfam" id="PF02075">
    <property type="entry name" value="RuvC"/>
    <property type="match status" value="1"/>
</dbReference>
<dbReference type="InterPro" id="IPR002176">
    <property type="entry name" value="X-over_junc_endoDNase_RuvC"/>
</dbReference>
<comment type="subcellular location">
    <subcellularLocation>
        <location evidence="14">Cytoplasm</location>
    </subcellularLocation>
</comment>
<evidence type="ECO:0000256" key="11">
    <source>
        <dbReference type="ARBA" id="ARBA00023204"/>
    </source>
</evidence>
<evidence type="ECO:0000256" key="13">
    <source>
        <dbReference type="ARBA" id="ARBA00065075"/>
    </source>
</evidence>
<dbReference type="InterPro" id="IPR036397">
    <property type="entry name" value="RNaseH_sf"/>
</dbReference>
<comment type="function">
    <text evidence="14">The RuvA-RuvB-RuvC complex processes Holliday junction (HJ) DNA during genetic recombination and DNA repair. Endonuclease that resolves HJ intermediates. Cleaves cruciform DNA by making single-stranded nicks across the HJ at symmetrical positions within the homologous arms, yielding a 5'-phosphate and a 3'-hydroxyl group; requires a central core of homology in the junction. The consensus cleavage sequence is 5'-(A/T)TT(C/G)-3'. Cleavage occurs on the 3'-side of the TT dinucleotide at the point of strand exchange. HJ branch migration catalyzed by RuvA-RuvB allows RuvC to scan DNA until it finds its consensus sequence, where it cleaves and resolves the cruciform DNA.</text>
</comment>
<comment type="catalytic activity">
    <reaction evidence="12 14">
        <text>Endonucleolytic cleavage at a junction such as a reciprocal single-stranded crossover between two homologous DNA duplexes (Holliday junction).</text>
        <dbReference type="EC" id="3.1.21.10"/>
    </reaction>
</comment>
<dbReference type="OrthoDB" id="9805499at2"/>
<dbReference type="GO" id="GO:0048476">
    <property type="term" value="C:Holliday junction resolvase complex"/>
    <property type="evidence" value="ECO:0007669"/>
    <property type="project" value="UniProtKB-UniRule"/>
</dbReference>
<sequence length="163" mass="17841">MIVLGIDPGITNMGLGVVEQVGKQQRLLYADVITTKHSTPAPERIGRIYQTVLEVVRTYKPQAIAVEEQFFYRQNELAYKVGWAMGALLVVAAQHDLPVYGYGPPKVKQALVGYGHADKDQVAFMVRAVLGLKETPKPSHKADAIAIALTHCFFAKLGQPSPV</sequence>
<dbReference type="GO" id="GO:0000287">
    <property type="term" value="F:magnesium ion binding"/>
    <property type="evidence" value="ECO:0007669"/>
    <property type="project" value="UniProtKB-UniRule"/>
</dbReference>
<keyword evidence="7 14" id="KW-0378">Hydrolase</keyword>
<feature type="binding site" evidence="14">
    <location>
        <position position="7"/>
    </location>
    <ligand>
        <name>Mg(2+)</name>
        <dbReference type="ChEBI" id="CHEBI:18420"/>
        <label>1</label>
    </ligand>
</feature>
<dbReference type="CDD" id="cd16962">
    <property type="entry name" value="RuvC"/>
    <property type="match status" value="1"/>
</dbReference>
<dbReference type="GO" id="GO:0008821">
    <property type="term" value="F:crossover junction DNA endonuclease activity"/>
    <property type="evidence" value="ECO:0007669"/>
    <property type="project" value="UniProtKB-UniRule"/>
</dbReference>
<evidence type="ECO:0000256" key="12">
    <source>
        <dbReference type="ARBA" id="ARBA00029354"/>
    </source>
</evidence>
<feature type="active site" evidence="14">
    <location>
        <position position="7"/>
    </location>
</feature>
<dbReference type="PANTHER" id="PTHR30194:SF3">
    <property type="entry name" value="CROSSOVER JUNCTION ENDODEOXYRIBONUCLEASE RUVC"/>
    <property type="match status" value="1"/>
</dbReference>
<dbReference type="GO" id="GO:0005737">
    <property type="term" value="C:cytoplasm"/>
    <property type="evidence" value="ECO:0007669"/>
    <property type="project" value="UniProtKB-SubCell"/>
</dbReference>
<dbReference type="InterPro" id="IPR012337">
    <property type="entry name" value="RNaseH-like_sf"/>
</dbReference>
<evidence type="ECO:0000256" key="5">
    <source>
        <dbReference type="ARBA" id="ARBA00022759"/>
    </source>
</evidence>
<keyword evidence="6 14" id="KW-0227">DNA damage</keyword>
<evidence type="ECO:0000256" key="6">
    <source>
        <dbReference type="ARBA" id="ARBA00022763"/>
    </source>
</evidence>
<evidence type="ECO:0000313" key="16">
    <source>
        <dbReference type="EMBL" id="RIH83944.1"/>
    </source>
</evidence>
<feature type="active site" evidence="14">
    <location>
        <position position="140"/>
    </location>
</feature>
<evidence type="ECO:0000256" key="15">
    <source>
        <dbReference type="NCBIfam" id="TIGR00228"/>
    </source>
</evidence>
<keyword evidence="8 14" id="KW-0460">Magnesium</keyword>
<evidence type="ECO:0000256" key="1">
    <source>
        <dbReference type="ARBA" id="ARBA00009518"/>
    </source>
</evidence>
<dbReference type="AlphaFoldDB" id="A0A399EH06"/>
<evidence type="ECO:0000256" key="7">
    <source>
        <dbReference type="ARBA" id="ARBA00022801"/>
    </source>
</evidence>
<dbReference type="HAMAP" id="MF_00034">
    <property type="entry name" value="RuvC"/>
    <property type="match status" value="1"/>
</dbReference>
<comment type="cofactor">
    <cofactor evidence="14">
        <name>Mg(2+)</name>
        <dbReference type="ChEBI" id="CHEBI:18420"/>
    </cofactor>
    <text evidence="14">Binds 2 Mg(2+) ion per subunit.</text>
</comment>
<keyword evidence="9 14" id="KW-0238">DNA-binding</keyword>
<reference evidence="16 17" key="1">
    <citation type="submission" date="2018-08" db="EMBL/GenBank/DDBJ databases">
        <title>Meiothermus roseus NBRC 110900 genome sequencing project.</title>
        <authorList>
            <person name="Da Costa M.S."/>
            <person name="Albuquerque L."/>
            <person name="Raposo P."/>
            <person name="Froufe H.J.C."/>
            <person name="Barroso C.S."/>
            <person name="Egas C."/>
        </authorList>
    </citation>
    <scope>NUCLEOTIDE SEQUENCE [LARGE SCALE GENOMIC DNA]</scope>
    <source>
        <strain evidence="16 17">NBRC 110900</strain>
    </source>
</reference>
<protein>
    <recommendedName>
        <fullName evidence="14 15">Crossover junction endodeoxyribonuclease RuvC</fullName>
        <ecNumber evidence="14 15">3.1.21.10</ecNumber>
    </recommendedName>
    <alternativeName>
        <fullName evidence="14">Holliday junction nuclease RuvC</fullName>
    </alternativeName>
    <alternativeName>
        <fullName evidence="14">Holliday junction resolvase RuvC</fullName>
    </alternativeName>
</protein>
<dbReference type="GO" id="GO:0003677">
    <property type="term" value="F:DNA binding"/>
    <property type="evidence" value="ECO:0007669"/>
    <property type="project" value="UniProtKB-KW"/>
</dbReference>
<dbReference type="EMBL" id="QWLA01000066">
    <property type="protein sequence ID" value="RIH83944.1"/>
    <property type="molecule type" value="Genomic_DNA"/>
</dbReference>
<gene>
    <name evidence="14 16" type="primary">ruvC</name>
    <name evidence="16" type="ORF">Mrose_02833</name>
</gene>
<dbReference type="RefSeq" id="WP_119279369.1">
    <property type="nucleotide sequence ID" value="NZ_QWLA01000066.1"/>
</dbReference>
<comment type="caution">
    <text evidence="16">The sequence shown here is derived from an EMBL/GenBank/DDBJ whole genome shotgun (WGS) entry which is preliminary data.</text>
</comment>
<dbReference type="SUPFAM" id="SSF53098">
    <property type="entry name" value="Ribonuclease H-like"/>
    <property type="match status" value="1"/>
</dbReference>
<dbReference type="NCBIfam" id="TIGR00228">
    <property type="entry name" value="ruvC"/>
    <property type="match status" value="1"/>
</dbReference>
<keyword evidence="11 14" id="KW-0234">DNA repair</keyword>
<keyword evidence="3 14" id="KW-0540">Nuclease</keyword>
<dbReference type="EC" id="3.1.21.10" evidence="14 15"/>
<evidence type="ECO:0000313" key="17">
    <source>
        <dbReference type="Proteomes" id="UP000265341"/>
    </source>
</evidence>
<feature type="active site" evidence="14">
    <location>
        <position position="67"/>
    </location>
</feature>
<evidence type="ECO:0000256" key="14">
    <source>
        <dbReference type="HAMAP-Rule" id="MF_00034"/>
    </source>
</evidence>
<keyword evidence="5 14" id="KW-0255">Endonuclease</keyword>
<dbReference type="Proteomes" id="UP000265341">
    <property type="component" value="Unassembled WGS sequence"/>
</dbReference>
<feature type="binding site" evidence="14">
    <location>
        <position position="67"/>
    </location>
    <ligand>
        <name>Mg(2+)</name>
        <dbReference type="ChEBI" id="CHEBI:18420"/>
        <label>2</label>
    </ligand>
</feature>
<keyword evidence="2 14" id="KW-0963">Cytoplasm</keyword>
<evidence type="ECO:0000256" key="10">
    <source>
        <dbReference type="ARBA" id="ARBA00023172"/>
    </source>
</evidence>
<dbReference type="NCBIfam" id="NF000711">
    <property type="entry name" value="PRK00039.2-1"/>
    <property type="match status" value="1"/>
</dbReference>
<keyword evidence="4 14" id="KW-0479">Metal-binding</keyword>
<accession>A0A399EH06</accession>
<organism evidence="16 17">
    <name type="scientific">Calidithermus roseus</name>
    <dbReference type="NCBI Taxonomy" id="1644118"/>
    <lineage>
        <taxon>Bacteria</taxon>
        <taxon>Thermotogati</taxon>
        <taxon>Deinococcota</taxon>
        <taxon>Deinococci</taxon>
        <taxon>Thermales</taxon>
        <taxon>Thermaceae</taxon>
        <taxon>Calidithermus</taxon>
    </lineage>
</organism>
<evidence type="ECO:0000256" key="3">
    <source>
        <dbReference type="ARBA" id="ARBA00022722"/>
    </source>
</evidence>
<dbReference type="FunFam" id="3.30.420.10:FF:000002">
    <property type="entry name" value="Crossover junction endodeoxyribonuclease RuvC"/>
    <property type="match status" value="1"/>
</dbReference>
<proteinExistence type="inferred from homology"/>
<comment type="subunit">
    <text evidence="13 14">Homodimer which binds Holliday junction (HJ) DNA. The HJ becomes 2-fold symmetrical on binding to RuvC with unstacked arms; it has a different conformation from HJ DNA in complex with RuvA. In the full resolvosome a probable DNA-RuvA(4)-RuvB(12)-RuvC(2) complex forms which resolves the HJ.</text>
</comment>
<comment type="similarity">
    <text evidence="1 14">Belongs to the RuvC family.</text>
</comment>
<evidence type="ECO:0000256" key="4">
    <source>
        <dbReference type="ARBA" id="ARBA00022723"/>
    </source>
</evidence>